<dbReference type="EMBL" id="GGEC01064191">
    <property type="protein sequence ID" value="MBX44675.1"/>
    <property type="molecule type" value="Transcribed_RNA"/>
</dbReference>
<organism evidence="1">
    <name type="scientific">Rhizophora mucronata</name>
    <name type="common">Asiatic mangrove</name>
    <dbReference type="NCBI Taxonomy" id="61149"/>
    <lineage>
        <taxon>Eukaryota</taxon>
        <taxon>Viridiplantae</taxon>
        <taxon>Streptophyta</taxon>
        <taxon>Embryophyta</taxon>
        <taxon>Tracheophyta</taxon>
        <taxon>Spermatophyta</taxon>
        <taxon>Magnoliopsida</taxon>
        <taxon>eudicotyledons</taxon>
        <taxon>Gunneridae</taxon>
        <taxon>Pentapetalae</taxon>
        <taxon>rosids</taxon>
        <taxon>fabids</taxon>
        <taxon>Malpighiales</taxon>
        <taxon>Rhizophoraceae</taxon>
        <taxon>Rhizophora</taxon>
    </lineage>
</organism>
<dbReference type="AlphaFoldDB" id="A0A2P2NQF2"/>
<protein>
    <submittedName>
        <fullName evidence="1">Uncharacterized protein</fullName>
    </submittedName>
</protein>
<evidence type="ECO:0000313" key="1">
    <source>
        <dbReference type="EMBL" id="MBX44675.1"/>
    </source>
</evidence>
<name>A0A2P2NQF2_RHIMU</name>
<sequence>MTLRIQHVFSGQFPCLSLFHQLNPKQIR</sequence>
<proteinExistence type="predicted"/>
<accession>A0A2P2NQF2</accession>
<reference evidence="1" key="1">
    <citation type="submission" date="2018-02" db="EMBL/GenBank/DDBJ databases">
        <title>Rhizophora mucronata_Transcriptome.</title>
        <authorList>
            <person name="Meera S.P."/>
            <person name="Sreeshan A."/>
            <person name="Augustine A."/>
        </authorList>
    </citation>
    <scope>NUCLEOTIDE SEQUENCE</scope>
    <source>
        <tissue evidence="1">Leaf</tissue>
    </source>
</reference>